<dbReference type="Gene3D" id="2.40.50.140">
    <property type="entry name" value="Nucleic acid-binding proteins"/>
    <property type="match status" value="1"/>
</dbReference>
<dbReference type="InterPro" id="IPR027417">
    <property type="entry name" value="P-loop_NTPase"/>
</dbReference>
<feature type="domain" description="CP-type G" evidence="12">
    <location>
        <begin position="64"/>
        <end position="224"/>
    </location>
</feature>
<feature type="binding site" evidence="10">
    <location>
        <position position="261"/>
    </location>
    <ligand>
        <name>Zn(2+)</name>
        <dbReference type="ChEBI" id="CHEBI:29105"/>
    </ligand>
</feature>
<sequence length="298" mass="33143">MPEGQIRKAISGFYYVKKDDGETVQCKGRGVFRNRGISPLVGDFVTIVREGDNDATITEVHERNNELVRPPISNVDQALLVFSIVEPDFSLHLLDRFLVVIESVGIQPVICLTKKDIADEKGLQHAEAAMQYYKGIGYEVVKTFIGDSGLSSTLKPFLQGKTTVLAGQSGVGKSTLLNTLIPELSLKTGEISEALGRGKHTTRHVELIEVEGGLVADTPGFSSLDFDHIEKEELRDYFVDMESVAQDCKFRGCLHLKEPGCAVKEKVETGEIISSRYDNYVQFMQEITDRKPRYPKND</sequence>
<keyword evidence="7 10" id="KW-0862">Zinc</keyword>
<evidence type="ECO:0000256" key="7">
    <source>
        <dbReference type="ARBA" id="ARBA00022833"/>
    </source>
</evidence>
<proteinExistence type="inferred from homology"/>
<keyword evidence="1 10" id="KW-0963">Cytoplasm</keyword>
<dbReference type="OrthoDB" id="9809485at2"/>
<dbReference type="Pfam" id="PF03193">
    <property type="entry name" value="RsgA_GTPase"/>
    <property type="match status" value="1"/>
</dbReference>
<feature type="binding site" evidence="10">
    <location>
        <position position="248"/>
    </location>
    <ligand>
        <name>Zn(2+)</name>
        <dbReference type="ChEBI" id="CHEBI:29105"/>
    </ligand>
</feature>
<dbReference type="InterPro" id="IPR012340">
    <property type="entry name" value="NA-bd_OB-fold"/>
</dbReference>
<evidence type="ECO:0000256" key="8">
    <source>
        <dbReference type="ARBA" id="ARBA00022884"/>
    </source>
</evidence>
<keyword evidence="4 10" id="KW-0699">rRNA-binding</keyword>
<dbReference type="RefSeq" id="WP_147054754.1">
    <property type="nucleotide sequence ID" value="NZ_BJYL01000004.1"/>
</dbReference>
<keyword evidence="2 10" id="KW-0690">Ribosome biogenesis</keyword>
<dbReference type="NCBIfam" id="TIGR00157">
    <property type="entry name" value="ribosome small subunit-dependent GTPase A"/>
    <property type="match status" value="1"/>
</dbReference>
<dbReference type="Proteomes" id="UP000321901">
    <property type="component" value="Unassembled WGS sequence"/>
</dbReference>
<evidence type="ECO:0000313" key="13">
    <source>
        <dbReference type="EMBL" id="GEN82071.1"/>
    </source>
</evidence>
<dbReference type="InterPro" id="IPR031944">
    <property type="entry name" value="RsgA_N"/>
</dbReference>
<comment type="caution">
    <text evidence="13">The sequence shown here is derived from an EMBL/GenBank/DDBJ whole genome shotgun (WGS) entry which is preliminary data.</text>
</comment>
<feature type="binding site" evidence="10">
    <location>
        <begin position="167"/>
        <end position="175"/>
    </location>
    <ligand>
        <name>GTP</name>
        <dbReference type="ChEBI" id="CHEBI:37565"/>
    </ligand>
</feature>
<dbReference type="GO" id="GO:0005737">
    <property type="term" value="C:cytoplasm"/>
    <property type="evidence" value="ECO:0007669"/>
    <property type="project" value="UniProtKB-SubCell"/>
</dbReference>
<evidence type="ECO:0000256" key="1">
    <source>
        <dbReference type="ARBA" id="ARBA00022490"/>
    </source>
</evidence>
<dbReference type="GO" id="GO:0003924">
    <property type="term" value="F:GTPase activity"/>
    <property type="evidence" value="ECO:0007669"/>
    <property type="project" value="UniProtKB-UniRule"/>
</dbReference>
<feature type="binding site" evidence="10">
    <location>
        <begin position="113"/>
        <end position="116"/>
    </location>
    <ligand>
        <name>GTP</name>
        <dbReference type="ChEBI" id="CHEBI:37565"/>
    </ligand>
</feature>
<comment type="subcellular location">
    <subcellularLocation>
        <location evidence="10">Cytoplasm</location>
    </subcellularLocation>
</comment>
<comment type="cofactor">
    <cofactor evidence="10">
        <name>Zn(2+)</name>
        <dbReference type="ChEBI" id="CHEBI:29105"/>
    </cofactor>
    <text evidence="10">Binds 1 zinc ion per subunit.</text>
</comment>
<protein>
    <recommendedName>
        <fullName evidence="10">Small ribosomal subunit biogenesis GTPase RsgA</fullName>
        <ecNumber evidence="10">3.6.1.-</ecNumber>
    </recommendedName>
</protein>
<keyword evidence="8 10" id="KW-0694">RNA-binding</keyword>
<evidence type="ECO:0000259" key="11">
    <source>
        <dbReference type="PROSITE" id="PS50936"/>
    </source>
</evidence>
<dbReference type="GO" id="GO:0046872">
    <property type="term" value="F:metal ion binding"/>
    <property type="evidence" value="ECO:0007669"/>
    <property type="project" value="UniProtKB-KW"/>
</dbReference>
<keyword evidence="5 10" id="KW-0547">Nucleotide-binding</keyword>
<dbReference type="PANTHER" id="PTHR32120">
    <property type="entry name" value="SMALL RIBOSOMAL SUBUNIT BIOGENESIS GTPASE RSGA"/>
    <property type="match status" value="1"/>
</dbReference>
<keyword evidence="6 10" id="KW-0378">Hydrolase</keyword>
<evidence type="ECO:0000256" key="9">
    <source>
        <dbReference type="ARBA" id="ARBA00023134"/>
    </source>
</evidence>
<dbReference type="GO" id="GO:0019843">
    <property type="term" value="F:rRNA binding"/>
    <property type="evidence" value="ECO:0007669"/>
    <property type="project" value="UniProtKB-KW"/>
</dbReference>
<comment type="function">
    <text evidence="10">One of several proteins that assist in the late maturation steps of the functional core of the 30S ribosomal subunit. Helps release RbfA from mature subunits. May play a role in the assembly of ribosomal proteins into the subunit. Circularly permuted GTPase that catalyzes slow GTP hydrolysis, GTPase activity is stimulated by the 30S ribosomal subunit.</text>
</comment>
<evidence type="ECO:0000256" key="2">
    <source>
        <dbReference type="ARBA" id="ARBA00022517"/>
    </source>
</evidence>
<dbReference type="Gene3D" id="3.40.50.300">
    <property type="entry name" value="P-loop containing nucleotide triphosphate hydrolases"/>
    <property type="match status" value="1"/>
</dbReference>
<feature type="domain" description="EngC GTPase" evidence="11">
    <location>
        <begin position="73"/>
        <end position="222"/>
    </location>
</feature>
<dbReference type="SUPFAM" id="SSF52540">
    <property type="entry name" value="P-loop containing nucleoside triphosphate hydrolases"/>
    <property type="match status" value="1"/>
</dbReference>
<keyword evidence="9 10" id="KW-0342">GTP-binding</keyword>
<keyword evidence="14" id="KW-1185">Reference proteome</keyword>
<dbReference type="EMBL" id="BJYL01000004">
    <property type="protein sequence ID" value="GEN82071.1"/>
    <property type="molecule type" value="Genomic_DNA"/>
</dbReference>
<reference evidence="13 14" key="1">
    <citation type="submission" date="2019-07" db="EMBL/GenBank/DDBJ databases">
        <title>Whole genome shotgun sequence of Sporosarcina luteola NBRC 105378.</title>
        <authorList>
            <person name="Hosoyama A."/>
            <person name="Uohara A."/>
            <person name="Ohji S."/>
            <person name="Ichikawa N."/>
        </authorList>
    </citation>
    <scope>NUCLEOTIDE SEQUENCE [LARGE SCALE GENOMIC DNA]</scope>
    <source>
        <strain evidence="13 14">NBRC 105378</strain>
    </source>
</reference>
<dbReference type="Pfam" id="PF16745">
    <property type="entry name" value="RsgA_N"/>
    <property type="match status" value="1"/>
</dbReference>
<organism evidence="13 14">
    <name type="scientific">Sporosarcina luteola</name>
    <dbReference type="NCBI Taxonomy" id="582850"/>
    <lineage>
        <taxon>Bacteria</taxon>
        <taxon>Bacillati</taxon>
        <taxon>Bacillota</taxon>
        <taxon>Bacilli</taxon>
        <taxon>Bacillales</taxon>
        <taxon>Caryophanaceae</taxon>
        <taxon>Sporosarcina</taxon>
    </lineage>
</organism>
<dbReference type="AlphaFoldDB" id="A0A511Z3Q3"/>
<dbReference type="PROSITE" id="PS51721">
    <property type="entry name" value="G_CP"/>
    <property type="match status" value="1"/>
</dbReference>
<evidence type="ECO:0000256" key="6">
    <source>
        <dbReference type="ARBA" id="ARBA00022801"/>
    </source>
</evidence>
<dbReference type="SUPFAM" id="SSF50249">
    <property type="entry name" value="Nucleic acid-binding proteins"/>
    <property type="match status" value="1"/>
</dbReference>
<evidence type="ECO:0000313" key="14">
    <source>
        <dbReference type="Proteomes" id="UP000321901"/>
    </source>
</evidence>
<dbReference type="PANTHER" id="PTHR32120:SF11">
    <property type="entry name" value="SMALL RIBOSOMAL SUBUNIT BIOGENESIS GTPASE RSGA 1, MITOCHONDRIAL-RELATED"/>
    <property type="match status" value="1"/>
</dbReference>
<evidence type="ECO:0000256" key="3">
    <source>
        <dbReference type="ARBA" id="ARBA00022723"/>
    </source>
</evidence>
<dbReference type="InterPro" id="IPR030378">
    <property type="entry name" value="G_CP_dom"/>
</dbReference>
<name>A0A511Z3Q3_9BACL</name>
<comment type="subunit">
    <text evidence="10">Monomer. Associates with 30S ribosomal subunit, binds 16S rRNA.</text>
</comment>
<dbReference type="HAMAP" id="MF_01820">
    <property type="entry name" value="GTPase_RsgA"/>
    <property type="match status" value="1"/>
</dbReference>
<keyword evidence="3 10" id="KW-0479">Metal-binding</keyword>
<evidence type="ECO:0000256" key="4">
    <source>
        <dbReference type="ARBA" id="ARBA00022730"/>
    </source>
</evidence>
<accession>A0A511Z3Q3</accession>
<dbReference type="GO" id="GO:0042274">
    <property type="term" value="P:ribosomal small subunit biogenesis"/>
    <property type="evidence" value="ECO:0007669"/>
    <property type="project" value="UniProtKB-UniRule"/>
</dbReference>
<evidence type="ECO:0000256" key="5">
    <source>
        <dbReference type="ARBA" id="ARBA00022741"/>
    </source>
</evidence>
<evidence type="ECO:0000259" key="12">
    <source>
        <dbReference type="PROSITE" id="PS51721"/>
    </source>
</evidence>
<dbReference type="InterPro" id="IPR004881">
    <property type="entry name" value="Ribosome_biogen_GTPase_RsgA"/>
</dbReference>
<evidence type="ECO:0000256" key="10">
    <source>
        <dbReference type="HAMAP-Rule" id="MF_01820"/>
    </source>
</evidence>
<dbReference type="CDD" id="cd04466">
    <property type="entry name" value="S1_YloQ_GTPase"/>
    <property type="match status" value="1"/>
</dbReference>
<feature type="binding site" evidence="10">
    <location>
        <position position="253"/>
    </location>
    <ligand>
        <name>Zn(2+)</name>
        <dbReference type="ChEBI" id="CHEBI:29105"/>
    </ligand>
</feature>
<dbReference type="PROSITE" id="PS50936">
    <property type="entry name" value="ENGC_GTPASE"/>
    <property type="match status" value="1"/>
</dbReference>
<dbReference type="InterPro" id="IPR010914">
    <property type="entry name" value="RsgA_GTPase_dom"/>
</dbReference>
<gene>
    <name evidence="10 13" type="primary">rsgA</name>
    <name evidence="13" type="ORF">SLU01_03830</name>
</gene>
<dbReference type="EC" id="3.6.1.-" evidence="10"/>
<dbReference type="GO" id="GO:0005525">
    <property type="term" value="F:GTP binding"/>
    <property type="evidence" value="ECO:0007669"/>
    <property type="project" value="UniProtKB-UniRule"/>
</dbReference>
<comment type="similarity">
    <text evidence="10">Belongs to the TRAFAC class YlqF/YawG GTPase family. RsgA subfamily.</text>
</comment>
<feature type="binding site" evidence="10">
    <location>
        <position position="255"/>
    </location>
    <ligand>
        <name>Zn(2+)</name>
        <dbReference type="ChEBI" id="CHEBI:29105"/>
    </ligand>
</feature>
<dbReference type="Gene3D" id="1.10.40.50">
    <property type="entry name" value="Probable gtpase engc, domain 3"/>
    <property type="match status" value="1"/>
</dbReference>
<dbReference type="CDD" id="cd01854">
    <property type="entry name" value="YjeQ_EngC"/>
    <property type="match status" value="1"/>
</dbReference>